<reference evidence="1 2" key="1">
    <citation type="submission" date="2024-03" db="EMBL/GenBank/DDBJ databases">
        <title>Novel species of the genus Variovorax.</title>
        <authorList>
            <person name="Liu Q."/>
            <person name="Xin Y.-H."/>
        </authorList>
    </citation>
    <scope>NUCLEOTIDE SEQUENCE [LARGE SCALE GENOMIC DNA]</scope>
    <source>
        <strain evidence="1 2">KACC 18501</strain>
    </source>
</reference>
<proteinExistence type="predicted"/>
<organism evidence="1 2">
    <name type="scientific">Variovorax humicola</name>
    <dbReference type="NCBI Taxonomy" id="1769758"/>
    <lineage>
        <taxon>Bacteria</taxon>
        <taxon>Pseudomonadati</taxon>
        <taxon>Pseudomonadota</taxon>
        <taxon>Betaproteobacteria</taxon>
        <taxon>Burkholderiales</taxon>
        <taxon>Comamonadaceae</taxon>
        <taxon>Variovorax</taxon>
    </lineage>
</organism>
<dbReference type="EMBL" id="JBBKZV010000012">
    <property type="protein sequence ID" value="MEJ8824150.1"/>
    <property type="molecule type" value="Genomic_DNA"/>
</dbReference>
<comment type="caution">
    <text evidence="1">The sequence shown here is derived from an EMBL/GenBank/DDBJ whole genome shotgun (WGS) entry which is preliminary data.</text>
</comment>
<evidence type="ECO:0000313" key="1">
    <source>
        <dbReference type="EMBL" id="MEJ8824150.1"/>
    </source>
</evidence>
<evidence type="ECO:0000313" key="2">
    <source>
        <dbReference type="Proteomes" id="UP001363010"/>
    </source>
</evidence>
<dbReference type="RefSeq" id="WP_340365185.1">
    <property type="nucleotide sequence ID" value="NZ_JBBKZV010000012.1"/>
</dbReference>
<keyword evidence="2" id="KW-1185">Reference proteome</keyword>
<accession>A0ABU8W282</accession>
<dbReference type="Proteomes" id="UP001363010">
    <property type="component" value="Unassembled WGS sequence"/>
</dbReference>
<gene>
    <name evidence="1" type="ORF">WKW80_19295</name>
</gene>
<protein>
    <submittedName>
        <fullName evidence="1">Uncharacterized protein</fullName>
    </submittedName>
</protein>
<sequence>MNAHSIELIVDEPIPGHYCWVLLKQESPDQNPVPVDYAAGPMPTYTAAMMAGIAALERRTEAHAESSGPNTLH</sequence>
<name>A0ABU8W282_9BURK</name>